<dbReference type="EMBL" id="BKAM01000007">
    <property type="protein sequence ID" value="GEP72037.1"/>
    <property type="molecule type" value="Genomic_DNA"/>
</dbReference>
<dbReference type="Gene3D" id="3.10.350.10">
    <property type="entry name" value="LysM domain"/>
    <property type="match status" value="1"/>
</dbReference>
<comment type="caution">
    <text evidence="4">The sequence shown here is derived from an EMBL/GenBank/DDBJ whole genome shotgun (WGS) entry which is preliminary data.</text>
</comment>
<evidence type="ECO:0000256" key="2">
    <source>
        <dbReference type="SAM" id="MobiDB-lite"/>
    </source>
</evidence>
<dbReference type="Pfam" id="PF21821">
    <property type="entry name" value="Dit_like"/>
    <property type="match status" value="1"/>
</dbReference>
<dbReference type="InterPro" id="IPR018392">
    <property type="entry name" value="LysM"/>
</dbReference>
<dbReference type="AlphaFoldDB" id="A0A512PLH1"/>
<evidence type="ECO:0000313" key="5">
    <source>
        <dbReference type="Proteomes" id="UP000321569"/>
    </source>
</evidence>
<dbReference type="Proteomes" id="UP000321569">
    <property type="component" value="Unassembled WGS sequence"/>
</dbReference>
<dbReference type="SUPFAM" id="SSF54106">
    <property type="entry name" value="LysM domain"/>
    <property type="match status" value="1"/>
</dbReference>
<evidence type="ECO:0000256" key="1">
    <source>
        <dbReference type="SAM" id="Coils"/>
    </source>
</evidence>
<dbReference type="SMART" id="SM00257">
    <property type="entry name" value="LysM"/>
    <property type="match status" value="1"/>
</dbReference>
<name>A0A512PLH1_9LACO</name>
<evidence type="ECO:0000259" key="3">
    <source>
        <dbReference type="PROSITE" id="PS51782"/>
    </source>
</evidence>
<dbReference type="PROSITE" id="PS51782">
    <property type="entry name" value="LYSM"/>
    <property type="match status" value="1"/>
</dbReference>
<keyword evidence="1" id="KW-0175">Coiled coil</keyword>
<proteinExistence type="predicted"/>
<feature type="coiled-coil region" evidence="1">
    <location>
        <begin position="119"/>
        <end position="146"/>
    </location>
</feature>
<protein>
    <recommendedName>
        <fullName evidence="3">LysM domain-containing protein</fullName>
    </recommendedName>
</protein>
<dbReference type="OrthoDB" id="2969869at2"/>
<dbReference type="Pfam" id="PF01476">
    <property type="entry name" value="LysM"/>
    <property type="match status" value="1"/>
</dbReference>
<dbReference type="RefSeq" id="WP_056981533.1">
    <property type="nucleotide sequence ID" value="NZ_BKAM01000007.1"/>
</dbReference>
<sequence>MTVYTKQWKKEKDALAKAKAQRNKYSKSQAQALSKDKNYTATIKDTSADISTLKKSQDYYWKVDKAGGKDKNKKTTKKWVKRKKPRKLTKQEQANLASWQKQHDVAQASQKKLRATASYKNAAAKRKKAQEKLNSATTKLNKLKQKRHKQALSRIAKQRQQNAERFMAPHANIHATNSMTGLTVFLFAQTEDEDNESDATTYPIDQDDPVVDHVRRSGKTITVTGFLYGQSAGKKLWSKATASETGVSNSGLPKKSTQQQYRDLLKWQFAGTELVYKSDYTDTADMKMQHIYYKHLFMTGLTKTLGHPYSDMVQISMTFQFAYKAKVKSSTNSKGKKGAKGHYVGAKKIKVKKGMTYASVAKKQGVSVKQLEKWNGSAKKAMKVGKRIQVSSGVYQAKSKGSTGYSYKHLAGDNSSIIKKINKQLRKK</sequence>
<dbReference type="InterPro" id="IPR036779">
    <property type="entry name" value="LysM_dom_sf"/>
</dbReference>
<feature type="compositionally biased region" description="Basic residues" evidence="2">
    <location>
        <begin position="71"/>
        <end position="88"/>
    </location>
</feature>
<reference evidence="4 5" key="1">
    <citation type="submission" date="2019-07" db="EMBL/GenBank/DDBJ databases">
        <title>Whole genome shotgun sequence of Lactobacillus rapi NBRC 109618.</title>
        <authorList>
            <person name="Hosoyama A."/>
            <person name="Uohara A."/>
            <person name="Ohji S."/>
            <person name="Ichikawa N."/>
        </authorList>
    </citation>
    <scope>NUCLEOTIDE SEQUENCE [LARGE SCALE GENOMIC DNA]</scope>
    <source>
        <strain evidence="4 5">NBRC 109618</strain>
    </source>
</reference>
<accession>A0A512PLH1</accession>
<feature type="domain" description="LysM" evidence="3">
    <location>
        <begin position="347"/>
        <end position="390"/>
    </location>
</feature>
<organism evidence="4 5">
    <name type="scientific">Lentilactobacillus rapi</name>
    <dbReference type="NCBI Taxonomy" id="481723"/>
    <lineage>
        <taxon>Bacteria</taxon>
        <taxon>Bacillati</taxon>
        <taxon>Bacillota</taxon>
        <taxon>Bacilli</taxon>
        <taxon>Lactobacillales</taxon>
        <taxon>Lactobacillaceae</taxon>
        <taxon>Lentilactobacillus</taxon>
    </lineage>
</organism>
<dbReference type="InterPro" id="IPR048494">
    <property type="entry name" value="Dit-like_N"/>
</dbReference>
<evidence type="ECO:0000313" key="4">
    <source>
        <dbReference type="EMBL" id="GEP72037.1"/>
    </source>
</evidence>
<feature type="compositionally biased region" description="Polar residues" evidence="2">
    <location>
        <begin position="91"/>
        <end position="100"/>
    </location>
</feature>
<dbReference type="STRING" id="1423795.FD12_GL001387"/>
<gene>
    <name evidence="4" type="ORF">LRA02_09050</name>
</gene>
<feature type="region of interest" description="Disordered" evidence="2">
    <location>
        <begin position="64"/>
        <end position="103"/>
    </location>
</feature>